<feature type="domain" description="Peptidase M20 dimerisation" evidence="4">
    <location>
        <begin position="188"/>
        <end position="348"/>
    </location>
</feature>
<keyword evidence="1" id="KW-0645">Protease</keyword>
<evidence type="ECO:0000256" key="1">
    <source>
        <dbReference type="ARBA" id="ARBA00022670"/>
    </source>
</evidence>
<evidence type="ECO:0000313" key="5">
    <source>
        <dbReference type="EMBL" id="MBB6097267.1"/>
    </source>
</evidence>
<dbReference type="SUPFAM" id="SSF53187">
    <property type="entry name" value="Zn-dependent exopeptidases"/>
    <property type="match status" value="1"/>
</dbReference>
<gene>
    <name evidence="5" type="ORF">HNR42_000681</name>
</gene>
<dbReference type="CDD" id="cd05680">
    <property type="entry name" value="M20_dipept_like"/>
    <property type="match status" value="1"/>
</dbReference>
<sequence length="449" mass="48516">MDLKAQLDTAAADRELFDLLRIPSVSSDSTRKADMARTAEFLRAKLDSLGFTARVEATPGHPVVYAERLQASGQPTVLIYGHYDVQPEAPLEEWVTPPFEPTVRDGRVYARGATDDKGQAYAHVKGVELLLAQGELPVNVKFLLEGEEEIGSPSLEGYLREKAEQLKCDVIVISDGSRFAPDVPTVTYGLRGIAYVEVHVQGANRDLHSGAYGGAAPNPINALATIIARLKDDQGRITIPGFYDGVQELTEQERQMWAALPHSDQEFAESIGVSALPGEAGYSTLERLWARPTLDVNGIWGGFQGEGSKTVIAAKAGAKISMRLVPGQDPARITRLIQEYIPQIAPEGVTAEVIDLHGGQPVAMDLDSPYIAAADRALQKVFGKPAAFARTGGSIPIVAAFREILDAPVLLVDMGLNEDAPHSPNESFALEDYHRGILTSAYLLQELAK</sequence>
<dbReference type="PANTHER" id="PTHR43270">
    <property type="entry name" value="BETA-ALA-HIS DIPEPTIDASE"/>
    <property type="match status" value="1"/>
</dbReference>
<dbReference type="AlphaFoldDB" id="A0A841HV66"/>
<dbReference type="GO" id="GO:0046872">
    <property type="term" value="F:metal ion binding"/>
    <property type="evidence" value="ECO:0007669"/>
    <property type="project" value="UniProtKB-KW"/>
</dbReference>
<keyword evidence="2" id="KW-0479">Metal-binding</keyword>
<protein>
    <submittedName>
        <fullName evidence="5">Acetylornithine deacetylase/succinyl-diaminopimelate desuccinylase-like protein</fullName>
    </submittedName>
</protein>
<dbReference type="Gene3D" id="3.40.630.10">
    <property type="entry name" value="Zn peptidases"/>
    <property type="match status" value="1"/>
</dbReference>
<dbReference type="RefSeq" id="WP_183984512.1">
    <property type="nucleotide sequence ID" value="NZ_JACHHG010000002.1"/>
</dbReference>
<dbReference type="PANTHER" id="PTHR43270:SF12">
    <property type="entry name" value="SUCCINYL-DIAMINOPIMELATE DESUCCINYLASE"/>
    <property type="match status" value="1"/>
</dbReference>
<dbReference type="SUPFAM" id="SSF55031">
    <property type="entry name" value="Bacterial exopeptidase dimerisation domain"/>
    <property type="match status" value="1"/>
</dbReference>
<dbReference type="NCBIfam" id="NF006053">
    <property type="entry name" value="PRK08201.1"/>
    <property type="match status" value="1"/>
</dbReference>
<dbReference type="Proteomes" id="UP000569951">
    <property type="component" value="Unassembled WGS sequence"/>
</dbReference>
<dbReference type="NCBIfam" id="NF006579">
    <property type="entry name" value="PRK09104.1"/>
    <property type="match status" value="1"/>
</dbReference>
<accession>A0A841HV66</accession>
<evidence type="ECO:0000256" key="2">
    <source>
        <dbReference type="ARBA" id="ARBA00022723"/>
    </source>
</evidence>
<dbReference type="Pfam" id="PF01546">
    <property type="entry name" value="Peptidase_M20"/>
    <property type="match status" value="1"/>
</dbReference>
<name>A0A841HV66_9DEIO</name>
<comment type="caution">
    <text evidence="5">The sequence shown here is derived from an EMBL/GenBank/DDBJ whole genome shotgun (WGS) entry which is preliminary data.</text>
</comment>
<reference evidence="5 6" key="1">
    <citation type="submission" date="2020-08" db="EMBL/GenBank/DDBJ databases">
        <title>Genomic Encyclopedia of Type Strains, Phase IV (KMG-IV): sequencing the most valuable type-strain genomes for metagenomic binning, comparative biology and taxonomic classification.</title>
        <authorList>
            <person name="Goeker M."/>
        </authorList>
    </citation>
    <scope>NUCLEOTIDE SEQUENCE [LARGE SCALE GENOMIC DNA]</scope>
    <source>
        <strain evidence="5 6">DSM 21458</strain>
    </source>
</reference>
<dbReference type="EMBL" id="JACHHG010000002">
    <property type="protein sequence ID" value="MBB6097267.1"/>
    <property type="molecule type" value="Genomic_DNA"/>
</dbReference>
<dbReference type="InterPro" id="IPR002933">
    <property type="entry name" value="Peptidase_M20"/>
</dbReference>
<dbReference type="InterPro" id="IPR011650">
    <property type="entry name" value="Peptidase_M20_dimer"/>
</dbReference>
<dbReference type="InterPro" id="IPR051458">
    <property type="entry name" value="Cyt/Met_Dipeptidase"/>
</dbReference>
<proteinExistence type="predicted"/>
<keyword evidence="3" id="KW-0378">Hydrolase</keyword>
<dbReference type="GO" id="GO:0006508">
    <property type="term" value="P:proteolysis"/>
    <property type="evidence" value="ECO:0007669"/>
    <property type="project" value="UniProtKB-KW"/>
</dbReference>
<dbReference type="Gene3D" id="3.30.70.360">
    <property type="match status" value="1"/>
</dbReference>
<dbReference type="GO" id="GO:0008233">
    <property type="term" value="F:peptidase activity"/>
    <property type="evidence" value="ECO:0007669"/>
    <property type="project" value="UniProtKB-KW"/>
</dbReference>
<evidence type="ECO:0000313" key="6">
    <source>
        <dbReference type="Proteomes" id="UP000569951"/>
    </source>
</evidence>
<dbReference type="NCBIfam" id="NF005914">
    <property type="entry name" value="PRK07907.1"/>
    <property type="match status" value="1"/>
</dbReference>
<evidence type="ECO:0000259" key="4">
    <source>
        <dbReference type="Pfam" id="PF07687"/>
    </source>
</evidence>
<keyword evidence="6" id="KW-1185">Reference proteome</keyword>
<evidence type="ECO:0000256" key="3">
    <source>
        <dbReference type="ARBA" id="ARBA00022801"/>
    </source>
</evidence>
<dbReference type="Pfam" id="PF07687">
    <property type="entry name" value="M20_dimer"/>
    <property type="match status" value="1"/>
</dbReference>
<dbReference type="InterPro" id="IPR036264">
    <property type="entry name" value="Bact_exopeptidase_dim_dom"/>
</dbReference>
<dbReference type="FunFam" id="3.30.70.360:FF:000016">
    <property type="entry name" value="Peptidase family M20/M25/M40"/>
    <property type="match status" value="1"/>
</dbReference>
<organism evidence="5 6">
    <name type="scientific">Deinobacterium chartae</name>
    <dbReference type="NCBI Taxonomy" id="521158"/>
    <lineage>
        <taxon>Bacteria</taxon>
        <taxon>Thermotogati</taxon>
        <taxon>Deinococcota</taxon>
        <taxon>Deinococci</taxon>
        <taxon>Deinococcales</taxon>
        <taxon>Deinococcaceae</taxon>
        <taxon>Deinobacterium</taxon>
    </lineage>
</organism>